<keyword evidence="5 9" id="KW-0482">Metalloprotease</keyword>
<evidence type="ECO:0000313" key="12">
    <source>
        <dbReference type="EMBL" id="CAL1547099.1"/>
    </source>
</evidence>
<keyword evidence="10" id="KW-1133">Transmembrane helix</keyword>
<dbReference type="InterPro" id="IPR001915">
    <property type="entry name" value="Peptidase_M48"/>
</dbReference>
<protein>
    <recommendedName>
        <fullName evidence="7">Metalloendopeptidase OMA1, mitochondrial</fullName>
    </recommendedName>
    <alternativeName>
        <fullName evidence="8">Overlapping with the m-AAA protease 1 homolog</fullName>
    </alternativeName>
</protein>
<evidence type="ECO:0000259" key="11">
    <source>
        <dbReference type="Pfam" id="PF01435"/>
    </source>
</evidence>
<dbReference type="Pfam" id="PF01435">
    <property type="entry name" value="Peptidase_M48"/>
    <property type="match status" value="1"/>
</dbReference>
<sequence>MIKKMFEDDRYNDNDPPAKRVRTVAHKLITSNQDLGNVGDWEIHVIKNENRNAFVLPSGHIFVFSGLLKVANNENQLAIVLGHEMSHAVLDHGAESMSMRNFTDDIFIVCLFFIWCMSPSYLKGVALSWFCHSLFDFLLKPLSRMQETEADKVGMMFASRACYDYREGAVFWEKIAKIESALENFTIPEWLGTHPDSSKRAKQMNSLEDKAVDWRKENALCVPAHVKEVKK</sequence>
<keyword evidence="1 9" id="KW-0645">Protease</keyword>
<comment type="cofactor">
    <cofactor evidence="9">
        <name>Zn(2+)</name>
        <dbReference type="ChEBI" id="CHEBI:29105"/>
    </cofactor>
    <text evidence="9">Binds 1 zinc ion per subunit.</text>
</comment>
<evidence type="ECO:0000313" key="13">
    <source>
        <dbReference type="Proteomes" id="UP001497497"/>
    </source>
</evidence>
<dbReference type="InterPro" id="IPR051156">
    <property type="entry name" value="Mito/Outer_Membr_Metalloprot"/>
</dbReference>
<comment type="caution">
    <text evidence="12">The sequence shown here is derived from an EMBL/GenBank/DDBJ whole genome shotgun (WGS) entry which is preliminary data.</text>
</comment>
<dbReference type="Gene3D" id="3.30.2010.10">
    <property type="entry name" value="Metalloproteases ('zincins'), catalytic domain"/>
    <property type="match status" value="1"/>
</dbReference>
<comment type="similarity">
    <text evidence="6 9">Belongs to the peptidase M48 family.</text>
</comment>
<evidence type="ECO:0000256" key="10">
    <source>
        <dbReference type="SAM" id="Phobius"/>
    </source>
</evidence>
<keyword evidence="4 9" id="KW-0862">Zinc</keyword>
<dbReference type="GO" id="GO:0046872">
    <property type="term" value="F:metal ion binding"/>
    <property type="evidence" value="ECO:0007669"/>
    <property type="project" value="UniProtKB-KW"/>
</dbReference>
<evidence type="ECO:0000256" key="3">
    <source>
        <dbReference type="ARBA" id="ARBA00022801"/>
    </source>
</evidence>
<evidence type="ECO:0000256" key="8">
    <source>
        <dbReference type="ARBA" id="ARBA00042978"/>
    </source>
</evidence>
<dbReference type="Proteomes" id="UP001497497">
    <property type="component" value="Unassembled WGS sequence"/>
</dbReference>
<dbReference type="GO" id="GO:0034982">
    <property type="term" value="P:mitochondrial protein processing"/>
    <property type="evidence" value="ECO:0007669"/>
    <property type="project" value="TreeGrafter"/>
</dbReference>
<evidence type="ECO:0000256" key="6">
    <source>
        <dbReference type="ARBA" id="ARBA00038233"/>
    </source>
</evidence>
<gene>
    <name evidence="12" type="ORF">GSLYS_00020424001</name>
</gene>
<name>A0AAV2IN49_LYMST</name>
<evidence type="ECO:0000256" key="9">
    <source>
        <dbReference type="RuleBase" id="RU003983"/>
    </source>
</evidence>
<keyword evidence="10" id="KW-0812">Transmembrane</keyword>
<keyword evidence="3 9" id="KW-0378">Hydrolase</keyword>
<feature type="domain" description="Peptidase M48" evidence="11">
    <location>
        <begin position="19"/>
        <end position="206"/>
    </location>
</feature>
<keyword evidence="10" id="KW-0472">Membrane</keyword>
<evidence type="ECO:0000256" key="2">
    <source>
        <dbReference type="ARBA" id="ARBA00022723"/>
    </source>
</evidence>
<dbReference type="GO" id="GO:0006515">
    <property type="term" value="P:protein quality control for misfolded or incompletely synthesized proteins"/>
    <property type="evidence" value="ECO:0007669"/>
    <property type="project" value="TreeGrafter"/>
</dbReference>
<evidence type="ECO:0000256" key="1">
    <source>
        <dbReference type="ARBA" id="ARBA00022670"/>
    </source>
</evidence>
<dbReference type="AlphaFoldDB" id="A0AAV2IN49"/>
<dbReference type="PANTHER" id="PTHR22726">
    <property type="entry name" value="METALLOENDOPEPTIDASE OMA1"/>
    <property type="match status" value="1"/>
</dbReference>
<keyword evidence="2" id="KW-0479">Metal-binding</keyword>
<dbReference type="CDD" id="cd07331">
    <property type="entry name" value="M48C_Oma1_like"/>
    <property type="match status" value="1"/>
</dbReference>
<dbReference type="GO" id="GO:0004222">
    <property type="term" value="F:metalloendopeptidase activity"/>
    <property type="evidence" value="ECO:0007669"/>
    <property type="project" value="InterPro"/>
</dbReference>
<evidence type="ECO:0000256" key="7">
    <source>
        <dbReference type="ARBA" id="ARBA00040360"/>
    </source>
</evidence>
<dbReference type="GO" id="GO:0005743">
    <property type="term" value="C:mitochondrial inner membrane"/>
    <property type="evidence" value="ECO:0007669"/>
    <property type="project" value="TreeGrafter"/>
</dbReference>
<dbReference type="PANTHER" id="PTHR22726:SF1">
    <property type="entry name" value="METALLOENDOPEPTIDASE OMA1, MITOCHONDRIAL"/>
    <property type="match status" value="1"/>
</dbReference>
<organism evidence="12 13">
    <name type="scientific">Lymnaea stagnalis</name>
    <name type="common">Great pond snail</name>
    <name type="synonym">Helix stagnalis</name>
    <dbReference type="NCBI Taxonomy" id="6523"/>
    <lineage>
        <taxon>Eukaryota</taxon>
        <taxon>Metazoa</taxon>
        <taxon>Spiralia</taxon>
        <taxon>Lophotrochozoa</taxon>
        <taxon>Mollusca</taxon>
        <taxon>Gastropoda</taxon>
        <taxon>Heterobranchia</taxon>
        <taxon>Euthyneura</taxon>
        <taxon>Panpulmonata</taxon>
        <taxon>Hygrophila</taxon>
        <taxon>Lymnaeoidea</taxon>
        <taxon>Lymnaeidae</taxon>
        <taxon>Lymnaea</taxon>
    </lineage>
</organism>
<keyword evidence="13" id="KW-1185">Reference proteome</keyword>
<feature type="transmembrane region" description="Helical" evidence="10">
    <location>
        <begin position="106"/>
        <end position="130"/>
    </location>
</feature>
<accession>A0AAV2IN49</accession>
<evidence type="ECO:0000256" key="5">
    <source>
        <dbReference type="ARBA" id="ARBA00023049"/>
    </source>
</evidence>
<reference evidence="12 13" key="1">
    <citation type="submission" date="2024-04" db="EMBL/GenBank/DDBJ databases">
        <authorList>
            <consortium name="Genoscope - CEA"/>
            <person name="William W."/>
        </authorList>
    </citation>
    <scope>NUCLEOTIDE SEQUENCE [LARGE SCALE GENOMIC DNA]</scope>
</reference>
<proteinExistence type="inferred from homology"/>
<dbReference type="EMBL" id="CAXITT010000904">
    <property type="protein sequence ID" value="CAL1547099.1"/>
    <property type="molecule type" value="Genomic_DNA"/>
</dbReference>
<evidence type="ECO:0000256" key="4">
    <source>
        <dbReference type="ARBA" id="ARBA00022833"/>
    </source>
</evidence>